<dbReference type="AlphaFoldDB" id="A0A7D5TTW1"/>
<sequence length="119" mass="13399">MDKTVDISGAPTRAFQYLLSSSFVFAVLFVGAFALWKGLLALGITVPRANGTVWPVVFAVLWAALTVKWVRYLRTADGEWWGPVPRDQYLGRFAGYGGLARHSWERSIERLYDDGDDRD</sequence>
<dbReference type="OrthoDB" id="235392at2157"/>
<protein>
    <submittedName>
        <fullName evidence="2">Uncharacterized protein</fullName>
    </submittedName>
</protein>
<keyword evidence="1" id="KW-0812">Transmembrane</keyword>
<feature type="transmembrane region" description="Helical" evidence="1">
    <location>
        <begin position="23"/>
        <end position="46"/>
    </location>
</feature>
<feature type="transmembrane region" description="Helical" evidence="1">
    <location>
        <begin position="52"/>
        <end position="70"/>
    </location>
</feature>
<dbReference type="RefSeq" id="WP_179917762.1">
    <property type="nucleotide sequence ID" value="NZ_CP058909.1"/>
</dbReference>
<organism evidence="2 3">
    <name type="scientific">Halosimplex pelagicum</name>
    <dbReference type="NCBI Taxonomy" id="869886"/>
    <lineage>
        <taxon>Archaea</taxon>
        <taxon>Methanobacteriati</taxon>
        <taxon>Methanobacteriota</taxon>
        <taxon>Stenosarchaea group</taxon>
        <taxon>Halobacteria</taxon>
        <taxon>Halobacteriales</taxon>
        <taxon>Haloarculaceae</taxon>
        <taxon>Halosimplex</taxon>
    </lineage>
</organism>
<proteinExistence type="predicted"/>
<keyword evidence="3" id="KW-1185">Reference proteome</keyword>
<evidence type="ECO:0000313" key="3">
    <source>
        <dbReference type="Proteomes" id="UP000509346"/>
    </source>
</evidence>
<dbReference type="Pfam" id="PF26007">
    <property type="entry name" value="DUF8000"/>
    <property type="match status" value="1"/>
</dbReference>
<evidence type="ECO:0000256" key="1">
    <source>
        <dbReference type="SAM" id="Phobius"/>
    </source>
</evidence>
<evidence type="ECO:0000313" key="2">
    <source>
        <dbReference type="EMBL" id="QLH82692.1"/>
    </source>
</evidence>
<dbReference type="GeneID" id="56083751"/>
<reference evidence="2 3" key="1">
    <citation type="submission" date="2020-07" db="EMBL/GenBank/DDBJ databases">
        <title>Halosimplex litoreum sp. nov. and Halosimplex rubrum sp. nov., isolated from different salt environments.</title>
        <authorList>
            <person name="Cui H."/>
        </authorList>
    </citation>
    <scope>NUCLEOTIDE SEQUENCE [LARGE SCALE GENOMIC DNA]</scope>
    <source>
        <strain evidence="2 3">R2</strain>
    </source>
</reference>
<accession>A0A7D5TTW1</accession>
<dbReference type="Proteomes" id="UP000509346">
    <property type="component" value="Chromosome"/>
</dbReference>
<keyword evidence="1" id="KW-1133">Transmembrane helix</keyword>
<keyword evidence="1" id="KW-0472">Membrane</keyword>
<dbReference type="KEGG" id="hpel:HZS54_14140"/>
<dbReference type="EMBL" id="CP058909">
    <property type="protein sequence ID" value="QLH82692.1"/>
    <property type="molecule type" value="Genomic_DNA"/>
</dbReference>
<dbReference type="InterPro" id="IPR058313">
    <property type="entry name" value="DUF8000"/>
</dbReference>
<name>A0A7D5TTW1_9EURY</name>
<gene>
    <name evidence="2" type="ORF">HZS54_14140</name>
</gene>